<reference evidence="2" key="1">
    <citation type="submission" date="2019-08" db="EMBL/GenBank/DDBJ databases">
        <authorList>
            <person name="Kucharzyk K."/>
            <person name="Murdoch R.W."/>
            <person name="Higgins S."/>
            <person name="Loffler F."/>
        </authorList>
    </citation>
    <scope>NUCLEOTIDE SEQUENCE</scope>
</reference>
<proteinExistence type="predicted"/>
<evidence type="ECO:0000256" key="1">
    <source>
        <dbReference type="SAM" id="Coils"/>
    </source>
</evidence>
<feature type="coiled-coil region" evidence="1">
    <location>
        <begin position="9"/>
        <end position="36"/>
    </location>
</feature>
<comment type="caution">
    <text evidence="2">The sequence shown here is derived from an EMBL/GenBank/DDBJ whole genome shotgun (WGS) entry which is preliminary data.</text>
</comment>
<dbReference type="AlphaFoldDB" id="A0A645CQB1"/>
<keyword evidence="1" id="KW-0175">Coiled coil</keyword>
<accession>A0A645CQB1</accession>
<organism evidence="2">
    <name type="scientific">bioreactor metagenome</name>
    <dbReference type="NCBI Taxonomy" id="1076179"/>
    <lineage>
        <taxon>unclassified sequences</taxon>
        <taxon>metagenomes</taxon>
        <taxon>ecological metagenomes</taxon>
    </lineage>
</organism>
<name>A0A645CQB1_9ZZZZ</name>
<evidence type="ECO:0000313" key="2">
    <source>
        <dbReference type="EMBL" id="MPM79101.1"/>
    </source>
</evidence>
<protein>
    <submittedName>
        <fullName evidence="2">Uncharacterized protein</fullName>
    </submittedName>
</protein>
<gene>
    <name evidence="2" type="ORF">SDC9_126132</name>
</gene>
<sequence>MRASKTDRELAMEQRIRDLERILKKKDEELAFEKLRCRAMDTLIDVAEEQLHIQIRKKAGTKQ</sequence>
<dbReference type="EMBL" id="VSSQ01029113">
    <property type="protein sequence ID" value="MPM79101.1"/>
    <property type="molecule type" value="Genomic_DNA"/>
</dbReference>